<reference evidence="2 3" key="1">
    <citation type="submission" date="2022-04" db="EMBL/GenBank/DDBJ databases">
        <title>Chromosome-level reference genomes for two strains of Caenorhabditis briggsae: an improved platform for comparative genomics.</title>
        <authorList>
            <person name="Stevens L."/>
            <person name="Andersen E."/>
        </authorList>
    </citation>
    <scope>NUCLEOTIDE SEQUENCE [LARGE SCALE GENOMIC DNA]</scope>
    <source>
        <strain evidence="2">VX34</strain>
        <tissue evidence="2">Whole-organism</tissue>
    </source>
</reference>
<gene>
    <name evidence="2" type="ORF">L5515_004748</name>
</gene>
<keyword evidence="3" id="KW-1185">Reference proteome</keyword>
<dbReference type="Pfam" id="PF17343">
    <property type="entry name" value="DUF5373"/>
    <property type="match status" value="1"/>
</dbReference>
<keyword evidence="1" id="KW-0472">Membrane</keyword>
<dbReference type="InterPro" id="IPR035321">
    <property type="entry name" value="DUF5373"/>
</dbReference>
<accession>A0AAE9EPS6</accession>
<sequence length="173" mass="20006">MIIKTAVGDQPNVQITVNEPPKLFGVPMTKIILFYHVLFILLQFKWAFYDGIVPSVLCSILATITVISYILMESHQKTYIKIHFWICLVVPICMILTMLCAVFYEYITGNQSFLEGFSSDRDSDIITAFIVLNLLGVYIWVCYKFSEHLSRIPEILPRHSQDVVHHVQLTTRY</sequence>
<feature type="transmembrane region" description="Helical" evidence="1">
    <location>
        <begin position="124"/>
        <end position="143"/>
    </location>
</feature>
<dbReference type="EMBL" id="CP092622">
    <property type="protein sequence ID" value="UMM24580.1"/>
    <property type="molecule type" value="Genomic_DNA"/>
</dbReference>
<feature type="transmembrane region" description="Helical" evidence="1">
    <location>
        <begin position="84"/>
        <end position="104"/>
    </location>
</feature>
<organism evidence="2 3">
    <name type="scientific">Caenorhabditis briggsae</name>
    <dbReference type="NCBI Taxonomy" id="6238"/>
    <lineage>
        <taxon>Eukaryota</taxon>
        <taxon>Metazoa</taxon>
        <taxon>Ecdysozoa</taxon>
        <taxon>Nematoda</taxon>
        <taxon>Chromadorea</taxon>
        <taxon>Rhabditida</taxon>
        <taxon>Rhabditina</taxon>
        <taxon>Rhabditomorpha</taxon>
        <taxon>Rhabditoidea</taxon>
        <taxon>Rhabditidae</taxon>
        <taxon>Peloderinae</taxon>
        <taxon>Caenorhabditis</taxon>
    </lineage>
</organism>
<name>A0AAE9EPS6_CAEBR</name>
<protein>
    <submittedName>
        <fullName evidence="2">Uncharacterized protein</fullName>
    </submittedName>
</protein>
<dbReference type="Proteomes" id="UP000829354">
    <property type="component" value="Chromosome III"/>
</dbReference>
<keyword evidence="1" id="KW-0812">Transmembrane</keyword>
<keyword evidence="1" id="KW-1133">Transmembrane helix</keyword>
<feature type="transmembrane region" description="Helical" evidence="1">
    <location>
        <begin position="31"/>
        <end position="48"/>
    </location>
</feature>
<dbReference type="AlphaFoldDB" id="A0AAE9EPS6"/>
<proteinExistence type="predicted"/>
<feature type="transmembrane region" description="Helical" evidence="1">
    <location>
        <begin position="54"/>
        <end position="72"/>
    </location>
</feature>
<evidence type="ECO:0000313" key="3">
    <source>
        <dbReference type="Proteomes" id="UP000829354"/>
    </source>
</evidence>
<evidence type="ECO:0000313" key="2">
    <source>
        <dbReference type="EMBL" id="UMM24580.1"/>
    </source>
</evidence>
<evidence type="ECO:0000256" key="1">
    <source>
        <dbReference type="SAM" id="Phobius"/>
    </source>
</evidence>